<dbReference type="VEuPathDB" id="AmoebaDB:ACA1_374470"/>
<dbReference type="RefSeq" id="XP_004334392.1">
    <property type="nucleotide sequence ID" value="XM_004334344.1"/>
</dbReference>
<dbReference type="Gene3D" id="3.40.50.1820">
    <property type="entry name" value="alpha/beta hydrolase"/>
    <property type="match status" value="1"/>
</dbReference>
<evidence type="ECO:0000313" key="2">
    <source>
        <dbReference type="Proteomes" id="UP000011083"/>
    </source>
</evidence>
<name>L8GHP5_ACACF</name>
<dbReference type="GeneID" id="14912856"/>
<dbReference type="Proteomes" id="UP000011083">
    <property type="component" value="Unassembled WGS sequence"/>
</dbReference>
<reference evidence="1 2" key="1">
    <citation type="journal article" date="2013" name="Genome Biol.">
        <title>Genome of Acanthamoeba castellanii highlights extensive lateral gene transfer and early evolution of tyrosine kinase signaling.</title>
        <authorList>
            <person name="Clarke M."/>
            <person name="Lohan A.J."/>
            <person name="Liu B."/>
            <person name="Lagkouvardos I."/>
            <person name="Roy S."/>
            <person name="Zafar N."/>
            <person name="Bertelli C."/>
            <person name="Schilde C."/>
            <person name="Kianianmomeni A."/>
            <person name="Burglin T.R."/>
            <person name="Frech C."/>
            <person name="Turcotte B."/>
            <person name="Kopec K.O."/>
            <person name="Synnott J.M."/>
            <person name="Choo C."/>
            <person name="Paponov I."/>
            <person name="Finkler A."/>
            <person name="Soon Heng Tan C."/>
            <person name="Hutchins A.P."/>
            <person name="Weinmeier T."/>
            <person name="Rattei T."/>
            <person name="Chu J.S."/>
            <person name="Gimenez G."/>
            <person name="Irimia M."/>
            <person name="Rigden D.J."/>
            <person name="Fitzpatrick D.A."/>
            <person name="Lorenzo-Morales J."/>
            <person name="Bateman A."/>
            <person name="Chiu C.H."/>
            <person name="Tang P."/>
            <person name="Hegemann P."/>
            <person name="Fromm H."/>
            <person name="Raoult D."/>
            <person name="Greub G."/>
            <person name="Miranda-Saavedra D."/>
            <person name="Chen N."/>
            <person name="Nash P."/>
            <person name="Ginger M.L."/>
            <person name="Horn M."/>
            <person name="Schaap P."/>
            <person name="Caler L."/>
            <person name="Loftus B."/>
        </authorList>
    </citation>
    <scope>NUCLEOTIDE SEQUENCE [LARGE SCALE GENOMIC DNA]</scope>
    <source>
        <strain evidence="1 2">Neff</strain>
    </source>
</reference>
<dbReference type="STRING" id="1257118.L8GHP5"/>
<dbReference type="KEGG" id="acan:ACA1_374470"/>
<keyword evidence="2" id="KW-1185">Reference proteome</keyword>
<accession>L8GHP5</accession>
<dbReference type="InterPro" id="IPR029058">
    <property type="entry name" value="AB_hydrolase_fold"/>
</dbReference>
<protein>
    <submittedName>
        <fullName evidence="1">Esterase/lipase/thioesterase family protein</fullName>
    </submittedName>
</protein>
<dbReference type="SUPFAM" id="SSF53474">
    <property type="entry name" value="alpha/beta-Hydrolases"/>
    <property type="match status" value="1"/>
</dbReference>
<dbReference type="OrthoDB" id="15828at2759"/>
<evidence type="ECO:0000313" key="1">
    <source>
        <dbReference type="EMBL" id="ELR12379.1"/>
    </source>
</evidence>
<dbReference type="EMBL" id="KB008119">
    <property type="protein sequence ID" value="ELR12379.1"/>
    <property type="molecule type" value="Genomic_DNA"/>
</dbReference>
<organism evidence="1 2">
    <name type="scientific">Acanthamoeba castellanii (strain ATCC 30010 / Neff)</name>
    <dbReference type="NCBI Taxonomy" id="1257118"/>
    <lineage>
        <taxon>Eukaryota</taxon>
        <taxon>Amoebozoa</taxon>
        <taxon>Discosea</taxon>
        <taxon>Longamoebia</taxon>
        <taxon>Centramoebida</taxon>
        <taxon>Acanthamoebidae</taxon>
        <taxon>Acanthamoeba</taxon>
    </lineage>
</organism>
<sequence>MIHHLQGHEVVESLTTIATPHRGSSLAKRFIDQGYDRHLARLGIGAEAFRCLTPQFVQGLNEATPDHPDVRYYSYAGFKPRNAMSGWGRWAYDRVHEREGANDGFVGVQGAVWGRFLGTVSAAHLELIDWRLGVRSAHRFRVLPDFYDQVLHNLAQLGH</sequence>
<dbReference type="AlphaFoldDB" id="L8GHP5"/>
<gene>
    <name evidence="1" type="ORF">ACA1_374470</name>
</gene>
<proteinExistence type="predicted"/>